<evidence type="ECO:0000256" key="3">
    <source>
        <dbReference type="ARBA" id="ARBA00022741"/>
    </source>
</evidence>
<keyword evidence="6" id="KW-0460">Magnesium</keyword>
<name>A0A6V7XR42_MELEN</name>
<comment type="subcellular location">
    <subcellularLocation>
        <location evidence="1">Endoplasmic reticulum membrane</location>
        <topology evidence="1">Multi-pass membrane protein</topology>
    </subcellularLocation>
</comment>
<dbReference type="PANTHER" id="PTHR10751">
    <property type="entry name" value="GUANYLATE BINDING PROTEIN"/>
    <property type="match status" value="1"/>
</dbReference>
<dbReference type="FunFam" id="1.20.58.420:FF:000001">
    <property type="entry name" value="Atlastin-1 isoform 1"/>
    <property type="match status" value="1"/>
</dbReference>
<comment type="caution">
    <text evidence="14">The sequence shown here is derived from an EMBL/GenBank/DDBJ whole genome shotgun (WGS) entry which is preliminary data.</text>
</comment>
<reference evidence="14 15" key="1">
    <citation type="submission" date="2020-08" db="EMBL/GenBank/DDBJ databases">
        <authorList>
            <person name="Koutsovoulos G."/>
            <person name="Danchin GJ E."/>
        </authorList>
    </citation>
    <scope>NUCLEOTIDE SEQUENCE [LARGE SCALE GENOMIC DNA]</scope>
</reference>
<dbReference type="GO" id="GO:0005525">
    <property type="term" value="F:GTP binding"/>
    <property type="evidence" value="ECO:0007669"/>
    <property type="project" value="UniProtKB-KW"/>
</dbReference>
<feature type="domain" description="GB1/RHD3-type G" evidence="13">
    <location>
        <begin position="42"/>
        <end position="303"/>
    </location>
</feature>
<gene>
    <name evidence="14" type="ORF">MENT_LOCUS54854</name>
</gene>
<evidence type="ECO:0000256" key="5">
    <source>
        <dbReference type="ARBA" id="ARBA00022824"/>
    </source>
</evidence>
<dbReference type="InterPro" id="IPR003191">
    <property type="entry name" value="Guanylate-bd/ATL_C"/>
</dbReference>
<evidence type="ECO:0000256" key="7">
    <source>
        <dbReference type="ARBA" id="ARBA00022989"/>
    </source>
</evidence>
<organism evidence="14 15">
    <name type="scientific">Meloidogyne enterolobii</name>
    <name type="common">Root-knot nematode worm</name>
    <name type="synonym">Meloidogyne mayaguensis</name>
    <dbReference type="NCBI Taxonomy" id="390850"/>
    <lineage>
        <taxon>Eukaryota</taxon>
        <taxon>Metazoa</taxon>
        <taxon>Ecdysozoa</taxon>
        <taxon>Nematoda</taxon>
        <taxon>Chromadorea</taxon>
        <taxon>Rhabditida</taxon>
        <taxon>Tylenchina</taxon>
        <taxon>Tylenchomorpha</taxon>
        <taxon>Tylenchoidea</taxon>
        <taxon>Meloidogynidae</taxon>
        <taxon>Meloidogyninae</taxon>
        <taxon>Meloidogyne</taxon>
    </lineage>
</organism>
<protein>
    <recommendedName>
        <fullName evidence="13">GB1/RHD3-type G domain-containing protein</fullName>
    </recommendedName>
</protein>
<comment type="catalytic activity">
    <reaction evidence="10">
        <text>GTP + H2O = GDP + phosphate + H(+)</text>
        <dbReference type="Rhea" id="RHEA:19669"/>
        <dbReference type="ChEBI" id="CHEBI:15377"/>
        <dbReference type="ChEBI" id="CHEBI:15378"/>
        <dbReference type="ChEBI" id="CHEBI:37565"/>
        <dbReference type="ChEBI" id="CHEBI:43474"/>
        <dbReference type="ChEBI" id="CHEBI:58189"/>
    </reaction>
    <physiologicalReaction direction="left-to-right" evidence="10">
        <dbReference type="Rhea" id="RHEA:19670"/>
    </physiologicalReaction>
</comment>
<keyword evidence="3" id="KW-0547">Nucleotide-binding</keyword>
<keyword evidence="9 12" id="KW-0472">Membrane</keyword>
<keyword evidence="8" id="KW-0342">GTP-binding</keyword>
<evidence type="ECO:0000256" key="4">
    <source>
        <dbReference type="ARBA" id="ARBA00022801"/>
    </source>
</evidence>
<dbReference type="InterPro" id="IPR027417">
    <property type="entry name" value="P-loop_NTPase"/>
</dbReference>
<dbReference type="InterPro" id="IPR015894">
    <property type="entry name" value="Guanylate-bd_N"/>
</dbReference>
<keyword evidence="4" id="KW-0378">Hydrolase</keyword>
<evidence type="ECO:0000256" key="12">
    <source>
        <dbReference type="SAM" id="Phobius"/>
    </source>
</evidence>
<evidence type="ECO:0000259" key="13">
    <source>
        <dbReference type="PROSITE" id="PS51715"/>
    </source>
</evidence>
<dbReference type="Gene3D" id="1.20.58.420">
    <property type="entry name" value="AHSP"/>
    <property type="match status" value="1"/>
</dbReference>
<dbReference type="EMBL" id="CAJEWN010001990">
    <property type="protein sequence ID" value="CAD2201317.1"/>
    <property type="molecule type" value="Genomic_DNA"/>
</dbReference>
<evidence type="ECO:0000256" key="10">
    <source>
        <dbReference type="ARBA" id="ARBA00049117"/>
    </source>
</evidence>
<dbReference type="Gene3D" id="3.40.50.300">
    <property type="entry name" value="P-loop containing nucleotide triphosphate hydrolases"/>
    <property type="match status" value="1"/>
</dbReference>
<dbReference type="GO" id="GO:0003924">
    <property type="term" value="F:GTPase activity"/>
    <property type="evidence" value="ECO:0007669"/>
    <property type="project" value="InterPro"/>
</dbReference>
<dbReference type="OrthoDB" id="7788754at2759"/>
<dbReference type="Pfam" id="PF02841">
    <property type="entry name" value="GBP_C"/>
    <property type="match status" value="1"/>
</dbReference>
<proteinExistence type="inferred from homology"/>
<dbReference type="InterPro" id="IPR036543">
    <property type="entry name" value="Guanylate-bd_C_sf"/>
</dbReference>
<accession>A0A6V7XR42</accession>
<dbReference type="InterPro" id="IPR030386">
    <property type="entry name" value="G_GB1_RHD3_dom"/>
</dbReference>
<evidence type="ECO:0000256" key="8">
    <source>
        <dbReference type="ARBA" id="ARBA00023134"/>
    </source>
</evidence>
<dbReference type="PROSITE" id="PS51715">
    <property type="entry name" value="G_GB1_RHD3"/>
    <property type="match status" value="1"/>
</dbReference>
<dbReference type="SUPFAM" id="SSF48340">
    <property type="entry name" value="Interferon-induced guanylate-binding protein 1 (GBP1), C-terminal domain"/>
    <property type="match status" value="1"/>
</dbReference>
<evidence type="ECO:0000256" key="6">
    <source>
        <dbReference type="ARBA" id="ARBA00022842"/>
    </source>
</evidence>
<sequence>MSVTAPVSIISPVAEEDGETQQSFEIYKDKLESILLDPKIADKQVCVVSVAGAFRTGKSFILNFFLRYLRWKTCASDDESETDWLQTNLINSNEGNNGQLKGFSWRGGDDRETSGILIWPEPFILQDKHGNEIVVILMDTQGIFDCVSTVKSCATIFALSTMISSILIYNVTKTIQEDHLQHLQLFAEYARLAMDEYQETKPFQTLMFLVRDWCFPYEAEYGINGGQRILDKRLETGAKQHKELQQLRLHIKSTFENIKCFLMPHPGLDVATSPNFRGELNTISADFKAQLHALVPHLFDRNNLVVKAINGQQITCRELSVYLNAYFEVFNGTELPEPKTILAATAEANNLAAVASAKAVYSKEMEEVCGGDTPFMSSAELNQHHERCRASALLSFNSAKKMGGPELTSQFREKLEEDIKSANEAFIRVNNSKNLFKSVKTPAVLVSFMVVCYIFQEFFQLLGLFMVASVFSLILTIVIALLVTWTYSRYSGHLRDAQKTIDTFVNFVHGNFILPTFATAMGNATLDLAMGSNSTFTTMPSNSTSSTSEEKKKK</sequence>
<evidence type="ECO:0000256" key="2">
    <source>
        <dbReference type="ARBA" id="ARBA00022692"/>
    </source>
</evidence>
<comment type="similarity">
    <text evidence="11">Belongs to the TRAFAC class dynamin-like GTPase superfamily. GB1/RHD3 GTPase family.</text>
</comment>
<dbReference type="Pfam" id="PF02263">
    <property type="entry name" value="GBP"/>
    <property type="match status" value="1"/>
</dbReference>
<dbReference type="SUPFAM" id="SSF52540">
    <property type="entry name" value="P-loop containing nucleoside triphosphate hydrolases"/>
    <property type="match status" value="1"/>
</dbReference>
<dbReference type="CDD" id="cd01851">
    <property type="entry name" value="GBP"/>
    <property type="match status" value="1"/>
</dbReference>
<dbReference type="Proteomes" id="UP000580250">
    <property type="component" value="Unassembled WGS sequence"/>
</dbReference>
<evidence type="ECO:0000313" key="14">
    <source>
        <dbReference type="EMBL" id="CAD2201317.1"/>
    </source>
</evidence>
<evidence type="ECO:0000256" key="11">
    <source>
        <dbReference type="PROSITE-ProRule" id="PRU01052"/>
    </source>
</evidence>
<keyword evidence="5" id="KW-0256">Endoplasmic reticulum</keyword>
<dbReference type="GO" id="GO:0005789">
    <property type="term" value="C:endoplasmic reticulum membrane"/>
    <property type="evidence" value="ECO:0007669"/>
    <property type="project" value="UniProtKB-SubCell"/>
</dbReference>
<evidence type="ECO:0000256" key="9">
    <source>
        <dbReference type="ARBA" id="ARBA00023136"/>
    </source>
</evidence>
<keyword evidence="2 12" id="KW-0812">Transmembrane</keyword>
<feature type="transmembrane region" description="Helical" evidence="12">
    <location>
        <begin position="462"/>
        <end position="485"/>
    </location>
</feature>
<dbReference type="AlphaFoldDB" id="A0A6V7XR42"/>
<evidence type="ECO:0000256" key="1">
    <source>
        <dbReference type="ARBA" id="ARBA00004477"/>
    </source>
</evidence>
<evidence type="ECO:0000313" key="15">
    <source>
        <dbReference type="Proteomes" id="UP000580250"/>
    </source>
</evidence>
<keyword evidence="7 12" id="KW-1133">Transmembrane helix</keyword>